<dbReference type="AlphaFoldDB" id="A0A9X1XIZ9"/>
<dbReference type="Gene3D" id="1.10.10.10">
    <property type="entry name" value="Winged helix-like DNA-binding domain superfamily/Winged helix DNA-binding domain"/>
    <property type="match status" value="1"/>
</dbReference>
<reference evidence="3" key="1">
    <citation type="submission" date="2021-11" db="EMBL/GenBank/DDBJ databases">
        <title>Vibrio ZSDE26 sp. nov. and Vibrio ZSDZ34 sp. nov., isolated from coastal seawater in Qingdao.</title>
        <authorList>
            <person name="Zhang P."/>
        </authorList>
    </citation>
    <scope>NUCLEOTIDE SEQUENCE</scope>
    <source>
        <strain evidence="3">ZSDE26</strain>
    </source>
</reference>
<dbReference type="RefSeq" id="WP_248007826.1">
    <property type="nucleotide sequence ID" value="NZ_JAJHVV010000003.1"/>
</dbReference>
<evidence type="ECO:0000256" key="1">
    <source>
        <dbReference type="ARBA" id="ARBA00022763"/>
    </source>
</evidence>
<proteinExistence type="predicted"/>
<dbReference type="CDD" id="cd06445">
    <property type="entry name" value="ATase"/>
    <property type="match status" value="1"/>
</dbReference>
<dbReference type="InterPro" id="IPR036217">
    <property type="entry name" value="MethylDNA_cys_MeTrfase_DNAb"/>
</dbReference>
<dbReference type="EMBL" id="JAJHVV010000003">
    <property type="protein sequence ID" value="MCK6262713.1"/>
    <property type="molecule type" value="Genomic_DNA"/>
</dbReference>
<comment type="caution">
    <text evidence="3">The sequence shown here is derived from an EMBL/GenBank/DDBJ whole genome shotgun (WGS) entry which is preliminary data.</text>
</comment>
<keyword evidence="4" id="KW-1185">Reference proteome</keyword>
<evidence type="ECO:0000313" key="3">
    <source>
        <dbReference type="EMBL" id="MCK6262713.1"/>
    </source>
</evidence>
<dbReference type="InterPro" id="IPR052520">
    <property type="entry name" value="ATL_DNA_repair"/>
</dbReference>
<sequence length="100" mass="11299">MDQFSVQIFAVIHQIPQGKVTSYGVVAKLAGYPGYARQVGRVLSNLPRDTQLPWHRVVNSQGQISLQGESLQRQKERLLVEGIEVSGKGKIRLKLYQWQP</sequence>
<dbReference type="Pfam" id="PF01035">
    <property type="entry name" value="DNA_binding_1"/>
    <property type="match status" value="1"/>
</dbReference>
<dbReference type="PANTHER" id="PTHR42942:SF1">
    <property type="entry name" value="ALKYLTRANSFERASE-LIKE PROTEIN 1"/>
    <property type="match status" value="1"/>
</dbReference>
<dbReference type="Proteomes" id="UP001139559">
    <property type="component" value="Unassembled WGS sequence"/>
</dbReference>
<feature type="domain" description="Methylated-DNA-[protein]-cysteine S-methyltransferase DNA binding" evidence="2">
    <location>
        <begin position="4"/>
        <end position="82"/>
    </location>
</feature>
<dbReference type="InterPro" id="IPR036388">
    <property type="entry name" value="WH-like_DNA-bd_sf"/>
</dbReference>
<dbReference type="SUPFAM" id="SSF46767">
    <property type="entry name" value="Methylated DNA-protein cysteine methyltransferase, C-terminal domain"/>
    <property type="match status" value="1"/>
</dbReference>
<dbReference type="PANTHER" id="PTHR42942">
    <property type="entry name" value="6-O-METHYLGUANINE DNA METHYLTRANSFERASE"/>
    <property type="match status" value="1"/>
</dbReference>
<gene>
    <name evidence="3" type="ORF">KP803_05425</name>
</gene>
<organism evidence="3 4">
    <name type="scientific">Vibrio amylolyticus</name>
    <dbReference type="NCBI Taxonomy" id="2847292"/>
    <lineage>
        <taxon>Bacteria</taxon>
        <taxon>Pseudomonadati</taxon>
        <taxon>Pseudomonadota</taxon>
        <taxon>Gammaproteobacteria</taxon>
        <taxon>Vibrionales</taxon>
        <taxon>Vibrionaceae</taxon>
        <taxon>Vibrio</taxon>
    </lineage>
</organism>
<dbReference type="InterPro" id="IPR014048">
    <property type="entry name" value="MethylDNA_cys_MeTrfase_DNA-bd"/>
</dbReference>
<dbReference type="GO" id="GO:0003824">
    <property type="term" value="F:catalytic activity"/>
    <property type="evidence" value="ECO:0007669"/>
    <property type="project" value="InterPro"/>
</dbReference>
<accession>A0A9X1XIZ9</accession>
<protein>
    <submittedName>
        <fullName evidence="3">MGMT family protein</fullName>
    </submittedName>
</protein>
<dbReference type="GO" id="GO:0006281">
    <property type="term" value="P:DNA repair"/>
    <property type="evidence" value="ECO:0007669"/>
    <property type="project" value="InterPro"/>
</dbReference>
<name>A0A9X1XIZ9_9VIBR</name>
<keyword evidence="1" id="KW-0227">DNA damage</keyword>
<evidence type="ECO:0000259" key="2">
    <source>
        <dbReference type="Pfam" id="PF01035"/>
    </source>
</evidence>
<evidence type="ECO:0000313" key="4">
    <source>
        <dbReference type="Proteomes" id="UP001139559"/>
    </source>
</evidence>